<keyword evidence="1" id="KW-0732">Signal</keyword>
<proteinExistence type="predicted"/>
<evidence type="ECO:0000313" key="3">
    <source>
        <dbReference type="Proteomes" id="UP001596104"/>
    </source>
</evidence>
<feature type="signal peptide" evidence="1">
    <location>
        <begin position="1"/>
        <end position="28"/>
    </location>
</feature>
<gene>
    <name evidence="2" type="ORF">ACFPPC_25375</name>
</gene>
<protein>
    <submittedName>
        <fullName evidence="2">Uncharacterized protein</fullName>
    </submittedName>
</protein>
<accession>A0ABW0HFE7</accession>
<reference evidence="3" key="1">
    <citation type="journal article" date="2019" name="Int. J. Syst. Evol. Microbiol.">
        <title>The Global Catalogue of Microorganisms (GCM) 10K type strain sequencing project: providing services to taxonomists for standard genome sequencing and annotation.</title>
        <authorList>
            <consortium name="The Broad Institute Genomics Platform"/>
            <consortium name="The Broad Institute Genome Sequencing Center for Infectious Disease"/>
            <person name="Wu L."/>
            <person name="Ma J."/>
        </authorList>
    </citation>
    <scope>NUCLEOTIDE SEQUENCE [LARGE SCALE GENOMIC DNA]</scope>
    <source>
        <strain evidence="3">CGMCC 1.16326</strain>
    </source>
</reference>
<feature type="chain" id="PRO_5047500686" evidence="1">
    <location>
        <begin position="29"/>
        <end position="174"/>
    </location>
</feature>
<name>A0ABW0HFE7_9HYPH</name>
<evidence type="ECO:0000313" key="2">
    <source>
        <dbReference type="EMBL" id="MFC5395973.1"/>
    </source>
</evidence>
<evidence type="ECO:0000256" key="1">
    <source>
        <dbReference type="SAM" id="SignalP"/>
    </source>
</evidence>
<keyword evidence="3" id="KW-1185">Reference proteome</keyword>
<comment type="caution">
    <text evidence="2">The sequence shown here is derived from an EMBL/GenBank/DDBJ whole genome shotgun (WGS) entry which is preliminary data.</text>
</comment>
<dbReference type="Proteomes" id="UP001596104">
    <property type="component" value="Unassembled WGS sequence"/>
</dbReference>
<sequence length="174" mass="19840">MRLMVTRSALLFAVVSAFLPQAITPAAAQEARFRVTVSWMQHEIEPRQQSRPTSSTYLVTLRGNTVHEEFVHRAGRRARGIRQASRETALGEDMNGRFTTKWTVISQNTLLRVAARPSHTFAIWLRTDGTRSCTALAEWRLKPGHSVYETWAPKRRVKMLFSEPTEQSAECEVL</sequence>
<dbReference type="RefSeq" id="WP_377012182.1">
    <property type="nucleotide sequence ID" value="NZ_JBHSLV010000055.1"/>
</dbReference>
<dbReference type="EMBL" id="JBHSLV010000055">
    <property type="protein sequence ID" value="MFC5395973.1"/>
    <property type="molecule type" value="Genomic_DNA"/>
</dbReference>
<organism evidence="2 3">
    <name type="scientific">Bosea vestrisii</name>
    <dbReference type="NCBI Taxonomy" id="151416"/>
    <lineage>
        <taxon>Bacteria</taxon>
        <taxon>Pseudomonadati</taxon>
        <taxon>Pseudomonadota</taxon>
        <taxon>Alphaproteobacteria</taxon>
        <taxon>Hyphomicrobiales</taxon>
        <taxon>Boseaceae</taxon>
        <taxon>Bosea</taxon>
    </lineage>
</organism>